<reference evidence="1 2" key="1">
    <citation type="submission" date="2021-01" db="EMBL/GenBank/DDBJ databases">
        <title>Whole genome shotgun sequence of Catellatospora chokoriensis NBRC 107358.</title>
        <authorList>
            <person name="Komaki H."/>
            <person name="Tamura T."/>
        </authorList>
    </citation>
    <scope>NUCLEOTIDE SEQUENCE [LARGE SCALE GENOMIC DNA]</scope>
    <source>
        <strain evidence="1 2">NBRC 107358</strain>
    </source>
</reference>
<proteinExistence type="predicted"/>
<organism evidence="1 2">
    <name type="scientific">Catellatospora chokoriensis</name>
    <dbReference type="NCBI Taxonomy" id="310353"/>
    <lineage>
        <taxon>Bacteria</taxon>
        <taxon>Bacillati</taxon>
        <taxon>Actinomycetota</taxon>
        <taxon>Actinomycetes</taxon>
        <taxon>Micromonosporales</taxon>
        <taxon>Micromonosporaceae</taxon>
        <taxon>Catellatospora</taxon>
    </lineage>
</organism>
<evidence type="ECO:0000313" key="2">
    <source>
        <dbReference type="Proteomes" id="UP000619293"/>
    </source>
</evidence>
<dbReference type="EMBL" id="BONG01000079">
    <property type="protein sequence ID" value="GIF94024.1"/>
    <property type="molecule type" value="Genomic_DNA"/>
</dbReference>
<dbReference type="AlphaFoldDB" id="A0A8J3KDL5"/>
<name>A0A8J3KDL5_9ACTN</name>
<comment type="caution">
    <text evidence="1">The sequence shown here is derived from an EMBL/GenBank/DDBJ whole genome shotgun (WGS) entry which is preliminary data.</text>
</comment>
<keyword evidence="2" id="KW-1185">Reference proteome</keyword>
<dbReference type="Proteomes" id="UP000619293">
    <property type="component" value="Unassembled WGS sequence"/>
</dbReference>
<gene>
    <name evidence="1" type="ORF">Cch02nite_74680</name>
</gene>
<sequence>MNTTASHTVGPRLMSARPVAVLQLSLTCGHIVTAVVDGPVPAGIACCERLGGQHIGQRFFPAAALVEHVARYGQRTVIRPVCAGPEPLLVLDRTERTSAPVNTHPVVAASAA</sequence>
<evidence type="ECO:0000313" key="1">
    <source>
        <dbReference type="EMBL" id="GIF94024.1"/>
    </source>
</evidence>
<protein>
    <submittedName>
        <fullName evidence="1">Uncharacterized protein</fullName>
    </submittedName>
</protein>
<accession>A0A8J3KDL5</accession>
<dbReference type="RefSeq" id="WP_191844000.1">
    <property type="nucleotide sequence ID" value="NZ_BAAALB010000041.1"/>
</dbReference>